<evidence type="ECO:0000313" key="3">
    <source>
        <dbReference type="Proteomes" id="UP000028045"/>
    </source>
</evidence>
<dbReference type="HOGENOM" id="CLU_022730_2_1_1"/>
<dbReference type="Gene3D" id="3.50.50.60">
    <property type="entry name" value="FAD/NAD(P)-binding domain"/>
    <property type="match status" value="1"/>
</dbReference>
<dbReference type="EMBL" id="KL648277">
    <property type="protein sequence ID" value="KEY71541.1"/>
    <property type="molecule type" value="Genomic_DNA"/>
</dbReference>
<dbReference type="OrthoDB" id="429143at2759"/>
<dbReference type="Pfam" id="PF01266">
    <property type="entry name" value="DAO"/>
    <property type="match status" value="1"/>
</dbReference>
<organism evidence="2 3">
    <name type="scientific">Stachybotrys chartarum (strain CBS 109288 / IBT 7711)</name>
    <name type="common">Toxic black mold</name>
    <name type="synonym">Stilbospora chartarum</name>
    <dbReference type="NCBI Taxonomy" id="1280523"/>
    <lineage>
        <taxon>Eukaryota</taxon>
        <taxon>Fungi</taxon>
        <taxon>Dikarya</taxon>
        <taxon>Ascomycota</taxon>
        <taxon>Pezizomycotina</taxon>
        <taxon>Sordariomycetes</taxon>
        <taxon>Hypocreomycetidae</taxon>
        <taxon>Hypocreales</taxon>
        <taxon>Stachybotryaceae</taxon>
        <taxon>Stachybotrys</taxon>
    </lineage>
</organism>
<dbReference type="AlphaFoldDB" id="A0A084B1W2"/>
<evidence type="ECO:0000313" key="2">
    <source>
        <dbReference type="EMBL" id="KEY71541.1"/>
    </source>
</evidence>
<dbReference type="PANTHER" id="PTHR13847:SF260">
    <property type="entry name" value="FAD DEPENDENT OXIDOREDUCTASE DOMAIN-CONTAINING PROTEIN"/>
    <property type="match status" value="1"/>
</dbReference>
<name>A0A084B1W2_STACB</name>
<dbReference type="InterPro" id="IPR036188">
    <property type="entry name" value="FAD/NAD-bd_sf"/>
</dbReference>
<keyword evidence="3" id="KW-1185">Reference proteome</keyword>
<sequence length="487" mass="53617">MAAATPTSETNHEHPVMDWLNYLATKNGNPEVLNNVKSPCPLPSDFPDTKASYWIAEYQFPMQDARTTPSLPDEADVVVIGAGIVGATAVYRISEAQPDLRVVLVEARGICTGATGRNGGHLSCHEAGGIRDLAERVGTEDAIRIRKTFRKNRDMTISVIEQHNAQQKVDLNLGGSLLCFGSAGERDAFIADIAFCKEHGWEPEGKIITAEEVQQNHGVSAKSAQHGAWYLPRGGTIYARKLVDFLITKASESMPSLNIQTHTPVTKVSFDNAAALPYTVQTGRGEIRTRTVLHATNAYARALIPELRGQDGVFGIKAHMLGVRSTADGIVQDLKPGLLHNHAIHYILQRPREQSGKSPVFLYGHGDVELIEDFNDSVVPADIEPTKKEMYEYLETALPQHFPAIDAKKQVEYDWSGIQGFTNDGRSIVGRVVPERPGEFLCVAHNGEGMSRCFVLSTITVEALLAHLKGEFFKRPDWLPHLYARHI</sequence>
<dbReference type="InterPro" id="IPR006076">
    <property type="entry name" value="FAD-dep_OxRdtase"/>
</dbReference>
<dbReference type="PANTHER" id="PTHR13847">
    <property type="entry name" value="SARCOSINE DEHYDROGENASE-RELATED"/>
    <property type="match status" value="1"/>
</dbReference>
<dbReference type="Proteomes" id="UP000028045">
    <property type="component" value="Unassembled WGS sequence"/>
</dbReference>
<dbReference type="Gene3D" id="3.30.9.10">
    <property type="entry name" value="D-Amino Acid Oxidase, subunit A, domain 2"/>
    <property type="match status" value="1"/>
</dbReference>
<feature type="domain" description="FAD dependent oxidoreductase" evidence="1">
    <location>
        <begin position="76"/>
        <end position="458"/>
    </location>
</feature>
<evidence type="ECO:0000259" key="1">
    <source>
        <dbReference type="Pfam" id="PF01266"/>
    </source>
</evidence>
<protein>
    <recommendedName>
        <fullName evidence="1">FAD dependent oxidoreductase domain-containing protein</fullName>
    </recommendedName>
</protein>
<dbReference type="SUPFAM" id="SSF51905">
    <property type="entry name" value="FAD/NAD(P)-binding domain"/>
    <property type="match status" value="1"/>
</dbReference>
<reference evidence="2 3" key="1">
    <citation type="journal article" date="2014" name="BMC Genomics">
        <title>Comparative genome sequencing reveals chemotype-specific gene clusters in the toxigenic black mold Stachybotrys.</title>
        <authorList>
            <person name="Semeiks J."/>
            <person name="Borek D."/>
            <person name="Otwinowski Z."/>
            <person name="Grishin N.V."/>
        </authorList>
    </citation>
    <scope>NUCLEOTIDE SEQUENCE [LARGE SCALE GENOMIC DNA]</scope>
    <source>
        <strain evidence="3">CBS 109288 / IBT 7711</strain>
    </source>
</reference>
<accession>A0A084B1W2</accession>
<dbReference type="GO" id="GO:0005737">
    <property type="term" value="C:cytoplasm"/>
    <property type="evidence" value="ECO:0007669"/>
    <property type="project" value="TreeGrafter"/>
</dbReference>
<gene>
    <name evidence="2" type="ORF">S7711_08921</name>
</gene>
<proteinExistence type="predicted"/>